<name>A0A076KZC6_NEPPI</name>
<reference evidence="1" key="1">
    <citation type="submission" date="2013-07" db="EMBL/GenBank/DDBJ databases">
        <title>Nephila pilipes venom gland.</title>
        <authorList>
            <person name="Huo L.J."/>
        </authorList>
    </citation>
    <scope>NUCLEOTIDE SEQUENCE</scope>
    <source>
        <tissue evidence="1">Venom gland</tissue>
    </source>
</reference>
<protein>
    <submittedName>
        <fullName evidence="1">BLTX87</fullName>
    </submittedName>
</protein>
<proteinExistence type="evidence at transcript level"/>
<evidence type="ECO:0000313" key="1">
    <source>
        <dbReference type="EMBL" id="AII97493.1"/>
    </source>
</evidence>
<dbReference type="EMBL" id="KF433168">
    <property type="protein sequence ID" value="AII97493.1"/>
    <property type="molecule type" value="mRNA"/>
</dbReference>
<accession>A0A076KZC6</accession>
<organism evidence="1">
    <name type="scientific">Nephila pilipes</name>
    <name type="common">Giant wood spider</name>
    <name type="synonym">Nephila maculata</name>
    <dbReference type="NCBI Taxonomy" id="299642"/>
    <lineage>
        <taxon>Eukaryota</taxon>
        <taxon>Metazoa</taxon>
        <taxon>Ecdysozoa</taxon>
        <taxon>Arthropoda</taxon>
        <taxon>Chelicerata</taxon>
        <taxon>Arachnida</taxon>
        <taxon>Araneae</taxon>
        <taxon>Araneomorphae</taxon>
        <taxon>Entelegynae</taxon>
        <taxon>Araneoidea</taxon>
        <taxon>Nephilidae</taxon>
        <taxon>Nephila</taxon>
    </lineage>
</organism>
<sequence>MLQCCISEHFSPV</sequence>